<dbReference type="AlphaFoldDB" id="Q9LQ24"/>
<dbReference type="GO" id="GO:0004553">
    <property type="term" value="F:hydrolase activity, hydrolyzing O-glycosyl compounds"/>
    <property type="evidence" value="ECO:0007669"/>
    <property type="project" value="InterPro"/>
</dbReference>
<proteinExistence type="predicted"/>
<dbReference type="InterPro" id="IPR006775">
    <property type="entry name" value="GH116_catalytic"/>
</dbReference>
<evidence type="ECO:0000259" key="1">
    <source>
        <dbReference type="Pfam" id="PF04685"/>
    </source>
</evidence>
<gene>
    <name evidence="3" type="primary">F14M2.16</name>
</gene>
<dbReference type="FunFam" id="1.50.10.10:FF:000006">
    <property type="entry name" value="Non-lysosomal glucosylceramidase"/>
    <property type="match status" value="1"/>
</dbReference>
<evidence type="ECO:0000259" key="2">
    <source>
        <dbReference type="Pfam" id="PF12215"/>
    </source>
</evidence>
<name>Q9LQ24_ARATH</name>
<accession>Q9LQ24</accession>
<dbReference type="Gene3D" id="1.50.10.10">
    <property type="match status" value="1"/>
</dbReference>
<dbReference type="InterPro" id="IPR024462">
    <property type="entry name" value="GH116_N"/>
</dbReference>
<protein>
    <submittedName>
        <fullName evidence="3">F14M2.16 protein</fullName>
    </submittedName>
</protein>
<organism evidence="3">
    <name type="scientific">Arabidopsis thaliana</name>
    <name type="common">Mouse-ear cress</name>
    <dbReference type="NCBI Taxonomy" id="3702"/>
    <lineage>
        <taxon>Eukaryota</taxon>
        <taxon>Viridiplantae</taxon>
        <taxon>Streptophyta</taxon>
        <taxon>Embryophyta</taxon>
        <taxon>Tracheophyta</taxon>
        <taxon>Spermatophyta</taxon>
        <taxon>Magnoliopsida</taxon>
        <taxon>eudicotyledons</taxon>
        <taxon>Gunneridae</taxon>
        <taxon>Pentapetalae</taxon>
        <taxon>rosids</taxon>
        <taxon>malvids</taxon>
        <taxon>Brassicales</taxon>
        <taxon>Brassicaceae</taxon>
        <taxon>Camelineae</taxon>
        <taxon>Arabidopsis</taxon>
    </lineage>
</organism>
<sequence length="790" mass="88007">MHLFPLGYRLWRHTKDEAAKGRAFVSRPGGVKHSTVLCPSKPQVVKDNGGYLCQGQAPNMGIESWDWNMTGEKSTYHALYPRSWTVYDGIIFDLNVSNHVYYRLIYCKVLMYIKVMKMFLLDEQVTNTGAEPAIVTLLFTWENSVGGASGLTGQHFNSTMKTANGHPPVSYAIAAKETEDVRVSSCPCFIVSGTTPNQITAGDMWDEIKKNASFDKLTSNACSPSKPGTSIGAAIAAKVKVPPGCDRTVTFSLSWDCPEARFDEKTYHRRYTRFYGSLGNAAVAMAHDALLNGLPPKQSLDSIGRRKISLGLSTIDKNDQDQNNVALDILGRIDAVCSQIHAPLTSNAALGNTMIQNTTENIGQFLYLEGVQYLMYNTYDVHFYSSFALLMLFPKIELSIQRDFAAAVLMHDSSKKQVMSSGEFVTRKVLGAVPHDIGLNDPWFELNAYNLFNTDRWKDLNSKFVLQVYRDVVATGDLNFAKAVWPSVYTAIAYLDQFDKDGDGMIENEGFPDQTYDAWSCSGVSAYCGGLWVAALQAGSALAREIGDNGAAVYFNAKYEKARSVYEKLWNGSYFNYDNSRSGSSSSILADQMAGQWYARACGLKPIAKEEWIKKALETVYDFNVMRVRDGTRGAVNGMLPDGRVDTSTMVSREVWAGTTYSVAACMIQEGLADKGFRTASGIYEAAWSDRGLGCAFQTPEAWTTNDEYRSLCYMRPLAIWGIQWAHTMPKPNREQEVSLRPQEEDATSVLFQQHAGFIKVAHYLKNTKGKDHRNRLQTAYETFLKTIRL</sequence>
<dbReference type="InterPro" id="IPR008928">
    <property type="entry name" value="6-hairpin_glycosidase_sf"/>
</dbReference>
<dbReference type="Pfam" id="PF04685">
    <property type="entry name" value="DUF608"/>
    <property type="match status" value="1"/>
</dbReference>
<reference evidence="3" key="2">
    <citation type="submission" date="2000-08" db="EMBL/GenBank/DDBJ databases">
        <authorList>
            <person name="Federspiel N.A."/>
            <person name="Palm C.J."/>
            <person name="Conway A.B."/>
            <person name="Conn L."/>
            <person name="Hansen N.F."/>
            <person name="Altafi H."/>
            <person name="Araujo R."/>
            <person name="Huizar L."/>
            <person name="Rowley D."/>
            <person name="Buehler E."/>
            <person name="Dunn P."/>
            <person name="Gonzalez A."/>
            <person name="Kremenetskaia I."/>
            <person name="Kim C."/>
            <person name="Lenz C."/>
            <person name="Li J."/>
            <person name="Liu S."/>
            <person name="Luros S."/>
            <person name="Schwartz J."/>
            <person name="Shinn P."/>
            <person name="Toriumi M."/>
            <person name="Vysotskaia V.S."/>
            <person name="Walker M."/>
            <person name="Yu G."/>
            <person name="Ecker J."/>
            <person name="Theologis A."/>
            <person name="Davis R.W."/>
        </authorList>
    </citation>
    <scope>NUCLEOTIDE SEQUENCE</scope>
</reference>
<dbReference type="ExpressionAtlas" id="Q9LQ24">
    <property type="expression patterns" value="baseline and differential"/>
</dbReference>
<dbReference type="Pfam" id="PF12215">
    <property type="entry name" value="Glyco_hydr_116N"/>
    <property type="match status" value="2"/>
</dbReference>
<feature type="domain" description="Glycosyl-hydrolase family 116 N-terminal" evidence="2">
    <location>
        <begin position="124"/>
        <end position="292"/>
    </location>
</feature>
<evidence type="ECO:0000313" key="3">
    <source>
        <dbReference type="EMBL" id="AAF97289.1"/>
    </source>
</evidence>
<dbReference type="GO" id="GO:0005975">
    <property type="term" value="P:carbohydrate metabolic process"/>
    <property type="evidence" value="ECO:0007669"/>
    <property type="project" value="InterPro"/>
</dbReference>
<dbReference type="EMBL" id="AC010164">
    <property type="protein sequence ID" value="AAF97289.1"/>
    <property type="molecule type" value="Genomic_DNA"/>
</dbReference>
<feature type="domain" description="Glycosyl-hydrolase family 116 N-terminal" evidence="2">
    <location>
        <begin position="23"/>
        <end position="97"/>
    </location>
</feature>
<dbReference type="SUPFAM" id="SSF48208">
    <property type="entry name" value="Six-hairpin glycosidases"/>
    <property type="match status" value="1"/>
</dbReference>
<reference key="1">
    <citation type="journal article" date="2000" name="Nature">
        <title>Sequence and analysis of chromosome 1 of the plant Arabidopsis thaliana.</title>
        <authorList>
            <person name="Theologis A."/>
            <person name="Ecker J.R."/>
            <person name="Palm C.J."/>
            <person name="Federspiel N.A."/>
            <person name="Kaul S."/>
            <person name="White O."/>
            <person name="Alonso J."/>
            <person name="Altafi H."/>
            <person name="Araujo R."/>
            <person name="Bowman C.L."/>
            <person name="Brooks S.Y."/>
            <person name="Buehler E."/>
            <person name="Chan A."/>
            <person name="Chao Q."/>
            <person name="Chen H."/>
            <person name="Cheuk R.F."/>
            <person name="Chin C.W."/>
            <person name="Chung M.K."/>
            <person name="Conn L."/>
            <person name="Conway A.B."/>
            <person name="Conway A.R."/>
            <person name="Creasy T.H."/>
            <person name="Dewar K."/>
            <person name="Dunn P."/>
            <person name="Etgu P."/>
            <person name="Feldblyum T.V."/>
            <person name="Feng J."/>
            <person name="Fong B."/>
            <person name="Fujii C.Y."/>
            <person name="Gill J.E."/>
            <person name="Goldsmith A.D."/>
            <person name="Haas B."/>
            <person name="Hansen N.F."/>
            <person name="Hughes B."/>
            <person name="Huizar L."/>
            <person name="Hunter J.L."/>
            <person name="Jenkins J."/>
            <person name="Johnson-Hopson C."/>
            <person name="Khan S."/>
            <person name="Khaykin E."/>
            <person name="Kim C.J."/>
            <person name="Koo H.L."/>
            <person name="Kremenetskaia I."/>
            <person name="Kurtz D.B."/>
            <person name="Kwan A."/>
            <person name="Lam B."/>
            <person name="Langin-Hooper S."/>
            <person name="Lee A."/>
            <person name="Lee J.M."/>
            <person name="Lenz C.A."/>
            <person name="Li J.H."/>
            <person name="Li Y."/>
            <person name="Lin X."/>
            <person name="Liu S.X."/>
            <person name="Liu Z.A."/>
            <person name="Luros J.S."/>
            <person name="Maiti R."/>
            <person name="Marziali A."/>
            <person name="Militscher J."/>
            <person name="Miranda M."/>
            <person name="Nguyen M."/>
            <person name="Nierman W.C."/>
            <person name="Osborne B.I."/>
            <person name="Pai G."/>
            <person name="Peterson J."/>
            <person name="Pham P.K."/>
            <person name="Rizzo M."/>
            <person name="Rooney T."/>
            <person name="Rowley D."/>
            <person name="Sakano H."/>
            <person name="Salzberg S.L."/>
            <person name="Schwartz J.R."/>
            <person name="Shinn P."/>
            <person name="Southwick A.M."/>
            <person name="Sun H."/>
            <person name="Tallon L.J."/>
            <person name="Tambunga G."/>
            <person name="Toriumi M.J."/>
            <person name="Town C.D."/>
            <person name="Utterback T."/>
            <person name="Van Aken S."/>
            <person name="Vaysberg M."/>
            <person name="Vysotskaia V.S."/>
            <person name="Walker M."/>
            <person name="Wu D."/>
            <person name="Yu G."/>
            <person name="Fraser C.M."/>
            <person name="Venter J.C."/>
            <person name="Davis R.W."/>
        </authorList>
    </citation>
    <scope>NUCLEOTIDE SEQUENCE [LARGE SCALE GENOMIC DNA]</scope>
    <source>
        <strain>cv. Columbia</strain>
    </source>
</reference>
<dbReference type="PANTHER" id="PTHR12654:SF25">
    <property type="entry name" value="NON-LYSOSOMAL GLUCOSYLCERAMIDASE"/>
    <property type="match status" value="1"/>
</dbReference>
<dbReference type="InterPro" id="IPR012341">
    <property type="entry name" value="6hp_glycosidase-like_sf"/>
</dbReference>
<feature type="domain" description="Glycosyl-hydrolase family 116 catalytic region" evidence="1">
    <location>
        <begin position="363"/>
        <end position="723"/>
    </location>
</feature>
<dbReference type="PIR" id="E86460">
    <property type="entry name" value="E86460"/>
</dbReference>
<dbReference type="InterPro" id="IPR052566">
    <property type="entry name" value="Non-lysos_glucosylceramidase"/>
</dbReference>
<dbReference type="PANTHER" id="PTHR12654">
    <property type="entry name" value="BILE ACID BETA-GLUCOSIDASE-RELATED"/>
    <property type="match status" value="1"/>
</dbReference>